<organism evidence="4 5">
    <name type="scientific">Artemia franciscana</name>
    <name type="common">Brine shrimp</name>
    <name type="synonym">Artemia sanfranciscana</name>
    <dbReference type="NCBI Taxonomy" id="6661"/>
    <lineage>
        <taxon>Eukaryota</taxon>
        <taxon>Metazoa</taxon>
        <taxon>Ecdysozoa</taxon>
        <taxon>Arthropoda</taxon>
        <taxon>Crustacea</taxon>
        <taxon>Branchiopoda</taxon>
        <taxon>Anostraca</taxon>
        <taxon>Artemiidae</taxon>
        <taxon>Artemia</taxon>
    </lineage>
</organism>
<feature type="compositionally biased region" description="Polar residues" evidence="3">
    <location>
        <begin position="104"/>
        <end position="129"/>
    </location>
</feature>
<feature type="compositionally biased region" description="Low complexity" evidence="3">
    <location>
        <begin position="249"/>
        <end position="258"/>
    </location>
</feature>
<evidence type="ECO:0000256" key="1">
    <source>
        <dbReference type="PROSITE-ProRule" id="PRU00023"/>
    </source>
</evidence>
<dbReference type="AlphaFoldDB" id="A0AA88H5M1"/>
<feature type="region of interest" description="Disordered" evidence="3">
    <location>
        <begin position="61"/>
        <end position="137"/>
    </location>
</feature>
<gene>
    <name evidence="4" type="ORF">QYM36_019190</name>
</gene>
<dbReference type="Proteomes" id="UP001187531">
    <property type="component" value="Unassembled WGS sequence"/>
</dbReference>
<name>A0AA88H5M1_ARTSF</name>
<dbReference type="EMBL" id="JAVRJZ010000638">
    <property type="protein sequence ID" value="KAK2702198.1"/>
    <property type="molecule type" value="Genomic_DNA"/>
</dbReference>
<feature type="region of interest" description="Disordered" evidence="3">
    <location>
        <begin position="227"/>
        <end position="279"/>
    </location>
</feature>
<feature type="coiled-coil region" evidence="2">
    <location>
        <begin position="191"/>
        <end position="218"/>
    </location>
</feature>
<evidence type="ECO:0000256" key="2">
    <source>
        <dbReference type="SAM" id="Coils"/>
    </source>
</evidence>
<dbReference type="InterPro" id="IPR002110">
    <property type="entry name" value="Ankyrin_rpt"/>
</dbReference>
<evidence type="ECO:0000313" key="4">
    <source>
        <dbReference type="EMBL" id="KAK2702198.1"/>
    </source>
</evidence>
<feature type="compositionally biased region" description="Low complexity" evidence="3">
    <location>
        <begin position="267"/>
        <end position="279"/>
    </location>
</feature>
<keyword evidence="1" id="KW-0040">ANK repeat</keyword>
<dbReference type="SUPFAM" id="SSF48403">
    <property type="entry name" value="Ankyrin repeat"/>
    <property type="match status" value="1"/>
</dbReference>
<proteinExistence type="predicted"/>
<feature type="non-terminal residue" evidence="4">
    <location>
        <position position="279"/>
    </location>
</feature>
<evidence type="ECO:0000313" key="5">
    <source>
        <dbReference type="Proteomes" id="UP001187531"/>
    </source>
</evidence>
<feature type="compositionally biased region" description="Polar residues" evidence="3">
    <location>
        <begin position="61"/>
        <end position="75"/>
    </location>
</feature>
<sequence length="279" mass="30382">MIVLPYSSCQQGFNAKTHVGKNLVELMAGSVEMTPLNYALQEGQTSVVHYLLEKGANPVNSSDLSFQDRVNSSDPGLNVTAEVGKSTPQSSCSIPEEQKEPAPSSENRFSDVQTPQLAESGLSKPSSQRSRQKLKTKVSKVEVCSELSLPPGFRMPEEPLEEDTVHVSALEQLKVKGKLSSELVSAVFEALSTSKEEVKKLEDDNMRLLRDLEGEEQIYFLSEALTRSQDKGKESFFSKSSAAVRKETASTSDETSSDVQTPQLVESGPSKSSSQSSLQ</sequence>
<protein>
    <submittedName>
        <fullName evidence="4">Uncharacterized protein</fullName>
    </submittedName>
</protein>
<dbReference type="InterPro" id="IPR036770">
    <property type="entry name" value="Ankyrin_rpt-contain_sf"/>
</dbReference>
<keyword evidence="2" id="KW-0175">Coiled coil</keyword>
<dbReference type="Pfam" id="PF00023">
    <property type="entry name" value="Ank"/>
    <property type="match status" value="1"/>
</dbReference>
<accession>A0AA88H5M1</accession>
<dbReference type="Gene3D" id="1.25.40.20">
    <property type="entry name" value="Ankyrin repeat-containing domain"/>
    <property type="match status" value="1"/>
</dbReference>
<comment type="caution">
    <text evidence="4">The sequence shown here is derived from an EMBL/GenBank/DDBJ whole genome shotgun (WGS) entry which is preliminary data.</text>
</comment>
<reference evidence="4" key="1">
    <citation type="submission" date="2023-07" db="EMBL/GenBank/DDBJ databases">
        <title>Chromosome-level genome assembly of Artemia franciscana.</title>
        <authorList>
            <person name="Jo E."/>
        </authorList>
    </citation>
    <scope>NUCLEOTIDE SEQUENCE</scope>
    <source>
        <tissue evidence="4">Whole body</tissue>
    </source>
</reference>
<evidence type="ECO:0000256" key="3">
    <source>
        <dbReference type="SAM" id="MobiDB-lite"/>
    </source>
</evidence>
<dbReference type="PROSITE" id="PS50297">
    <property type="entry name" value="ANK_REP_REGION"/>
    <property type="match status" value="1"/>
</dbReference>
<keyword evidence="5" id="KW-1185">Reference proteome</keyword>
<feature type="repeat" description="ANK" evidence="1">
    <location>
        <begin position="31"/>
        <end position="63"/>
    </location>
</feature>
<dbReference type="PROSITE" id="PS50088">
    <property type="entry name" value="ANK_REPEAT"/>
    <property type="match status" value="1"/>
</dbReference>